<dbReference type="InterPro" id="IPR037171">
    <property type="entry name" value="NagB/RpiA_transferase-like"/>
</dbReference>
<dbReference type="Gene3D" id="1.10.10.10">
    <property type="entry name" value="Winged helix-like DNA-binding domain superfamily/Winged helix DNA-binding domain"/>
    <property type="match status" value="1"/>
</dbReference>
<protein>
    <submittedName>
        <fullName evidence="6">DNA-binding transcriptional regulator LsrR (DeoR family)</fullName>
    </submittedName>
</protein>
<accession>A0ABU0JLH9</accession>
<dbReference type="Gene3D" id="3.40.50.1360">
    <property type="match status" value="1"/>
</dbReference>
<evidence type="ECO:0000256" key="4">
    <source>
        <dbReference type="ARBA" id="ARBA00023163"/>
    </source>
</evidence>
<comment type="similarity">
    <text evidence="1">Belongs to the SorC transcriptional regulatory family.</text>
</comment>
<evidence type="ECO:0000259" key="5">
    <source>
        <dbReference type="Pfam" id="PF04198"/>
    </source>
</evidence>
<evidence type="ECO:0000256" key="2">
    <source>
        <dbReference type="ARBA" id="ARBA00023015"/>
    </source>
</evidence>
<dbReference type="Pfam" id="PF04198">
    <property type="entry name" value="Sugar-bind"/>
    <property type="match status" value="1"/>
</dbReference>
<sequence length="312" mass="33923">MTAYSEDELKIRAAWLYYVEGNTQERISEQLSVSRMKIHRLLVAAREEGVIQFRIRDKADSCFLLEEQLLKRFGLTEAIVVPRPAEAAAVHLLVAQAASLYLANAAADAMTIGVGWGRTLNQALRRMTARPLKQATVVSLLGGLTKAQPLNPTECAWELAEKIDAACYLLPVPAYADRPEMRDAFMSQRAVQEVINRARRADMALVSVGSLGPEGTISNYGFLDIEEFEELKALGATGDILCSFLGEDGGLIDHPVNRRVCAFPPEELSRIPKVVIASGGYEKVGVLRAALALTRASVLITDETAALGLLAG</sequence>
<evidence type="ECO:0000256" key="1">
    <source>
        <dbReference type="ARBA" id="ARBA00010466"/>
    </source>
</evidence>
<dbReference type="PANTHER" id="PTHR34294:SF1">
    <property type="entry name" value="TRANSCRIPTIONAL REGULATOR LSRR"/>
    <property type="match status" value="1"/>
</dbReference>
<dbReference type="RefSeq" id="WP_307284131.1">
    <property type="nucleotide sequence ID" value="NZ_JAUSVX010000023.1"/>
</dbReference>
<keyword evidence="2" id="KW-0805">Transcription regulation</keyword>
<comment type="caution">
    <text evidence="6">The sequence shown here is derived from an EMBL/GenBank/DDBJ whole genome shotgun (WGS) entry which is preliminary data.</text>
</comment>
<dbReference type="InterPro" id="IPR007324">
    <property type="entry name" value="Sugar-bd_dom_put"/>
</dbReference>
<dbReference type="PANTHER" id="PTHR34294">
    <property type="entry name" value="TRANSCRIPTIONAL REGULATOR-RELATED"/>
    <property type="match status" value="1"/>
</dbReference>
<proteinExistence type="inferred from homology"/>
<evidence type="ECO:0000313" key="6">
    <source>
        <dbReference type="EMBL" id="MDQ0474465.1"/>
    </source>
</evidence>
<evidence type="ECO:0000256" key="3">
    <source>
        <dbReference type="ARBA" id="ARBA00023125"/>
    </source>
</evidence>
<dbReference type="Proteomes" id="UP001242480">
    <property type="component" value="Unassembled WGS sequence"/>
</dbReference>
<organism evidence="6 7">
    <name type="scientific">Labrys wisconsinensis</name>
    <dbReference type="NCBI Taxonomy" id="425677"/>
    <lineage>
        <taxon>Bacteria</taxon>
        <taxon>Pseudomonadati</taxon>
        <taxon>Pseudomonadota</taxon>
        <taxon>Alphaproteobacteria</taxon>
        <taxon>Hyphomicrobiales</taxon>
        <taxon>Xanthobacteraceae</taxon>
        <taxon>Labrys</taxon>
    </lineage>
</organism>
<dbReference type="InterPro" id="IPR036388">
    <property type="entry name" value="WH-like_DNA-bd_sf"/>
</dbReference>
<name>A0ABU0JLH9_9HYPH</name>
<dbReference type="EMBL" id="JAUSVX010000023">
    <property type="protein sequence ID" value="MDQ0474465.1"/>
    <property type="molecule type" value="Genomic_DNA"/>
</dbReference>
<keyword evidence="7" id="KW-1185">Reference proteome</keyword>
<reference evidence="6 7" key="1">
    <citation type="submission" date="2023-07" db="EMBL/GenBank/DDBJ databases">
        <title>Genomic Encyclopedia of Type Strains, Phase IV (KMG-IV): sequencing the most valuable type-strain genomes for metagenomic binning, comparative biology and taxonomic classification.</title>
        <authorList>
            <person name="Goeker M."/>
        </authorList>
    </citation>
    <scope>NUCLEOTIDE SEQUENCE [LARGE SCALE GENOMIC DNA]</scope>
    <source>
        <strain evidence="6 7">DSM 19619</strain>
    </source>
</reference>
<feature type="domain" description="Sugar-binding" evidence="5">
    <location>
        <begin position="60"/>
        <end position="311"/>
    </location>
</feature>
<gene>
    <name evidence="6" type="ORF">QO011_007506</name>
</gene>
<keyword evidence="4" id="KW-0804">Transcription</keyword>
<keyword evidence="3 6" id="KW-0238">DNA-binding</keyword>
<dbReference type="SUPFAM" id="SSF100950">
    <property type="entry name" value="NagB/RpiA/CoA transferase-like"/>
    <property type="match status" value="1"/>
</dbReference>
<dbReference type="InterPro" id="IPR051054">
    <property type="entry name" value="SorC_transcr_regulators"/>
</dbReference>
<evidence type="ECO:0000313" key="7">
    <source>
        <dbReference type="Proteomes" id="UP001242480"/>
    </source>
</evidence>
<dbReference type="GO" id="GO:0003677">
    <property type="term" value="F:DNA binding"/>
    <property type="evidence" value="ECO:0007669"/>
    <property type="project" value="UniProtKB-KW"/>
</dbReference>